<keyword evidence="4" id="KW-0575">Peroxidase</keyword>
<dbReference type="InterPro" id="IPR036249">
    <property type="entry name" value="Thioredoxin-like_sf"/>
</dbReference>
<keyword evidence="8" id="KW-0676">Redox-active center</keyword>
<evidence type="ECO:0000256" key="2">
    <source>
        <dbReference type="ARBA" id="ARBA00011245"/>
    </source>
</evidence>
<comment type="function">
    <text evidence="1">Thiol-specific peroxidase that catalyzes the reduction of hydrogen peroxide and organic hydroperoxides to water and alcohols, respectively. Plays a role in cell protection against oxidative stress by detoxifying peroxides and as sensor of hydrogen peroxide-mediated signaling events.</text>
</comment>
<organism evidence="14 15">
    <name type="scientific">Chryseolinea lacunae</name>
    <dbReference type="NCBI Taxonomy" id="2801331"/>
    <lineage>
        <taxon>Bacteria</taxon>
        <taxon>Pseudomonadati</taxon>
        <taxon>Bacteroidota</taxon>
        <taxon>Cytophagia</taxon>
        <taxon>Cytophagales</taxon>
        <taxon>Fulvivirgaceae</taxon>
        <taxon>Chryseolinea</taxon>
    </lineage>
</organism>
<feature type="domain" description="Thioredoxin" evidence="13">
    <location>
        <begin position="3"/>
        <end position="150"/>
    </location>
</feature>
<accession>A0ABS1KLC0</accession>
<keyword evidence="15" id="KW-1185">Reference proteome</keyword>
<comment type="subunit">
    <text evidence="2">Monomer.</text>
</comment>
<dbReference type="PANTHER" id="PTHR42801:SF4">
    <property type="entry name" value="AHPC_TSA FAMILY PROTEIN"/>
    <property type="match status" value="1"/>
</dbReference>
<evidence type="ECO:0000256" key="9">
    <source>
        <dbReference type="ARBA" id="ARBA00032824"/>
    </source>
</evidence>
<evidence type="ECO:0000256" key="11">
    <source>
        <dbReference type="ARBA" id="ARBA00042639"/>
    </source>
</evidence>
<evidence type="ECO:0000256" key="10">
    <source>
        <dbReference type="ARBA" id="ARBA00038489"/>
    </source>
</evidence>
<dbReference type="RefSeq" id="WP_202007383.1">
    <property type="nucleotide sequence ID" value="NZ_JAERRB010000001.1"/>
</dbReference>
<evidence type="ECO:0000259" key="13">
    <source>
        <dbReference type="PROSITE" id="PS51352"/>
    </source>
</evidence>
<dbReference type="PIRSF" id="PIRSF000239">
    <property type="entry name" value="AHPC"/>
    <property type="match status" value="1"/>
</dbReference>
<evidence type="ECO:0000256" key="3">
    <source>
        <dbReference type="ARBA" id="ARBA00013017"/>
    </source>
</evidence>
<protein>
    <recommendedName>
        <fullName evidence="3">thioredoxin-dependent peroxiredoxin</fullName>
        <ecNumber evidence="3">1.11.1.24</ecNumber>
    </recommendedName>
    <alternativeName>
        <fullName evidence="9">Thioredoxin peroxidase</fullName>
    </alternativeName>
    <alternativeName>
        <fullName evidence="11">Thioredoxin-dependent peroxiredoxin Bcp</fullName>
    </alternativeName>
</protein>
<evidence type="ECO:0000256" key="12">
    <source>
        <dbReference type="ARBA" id="ARBA00049091"/>
    </source>
</evidence>
<dbReference type="CDD" id="cd03017">
    <property type="entry name" value="PRX_BCP"/>
    <property type="match status" value="1"/>
</dbReference>
<evidence type="ECO:0000256" key="8">
    <source>
        <dbReference type="ARBA" id="ARBA00023284"/>
    </source>
</evidence>
<dbReference type="Pfam" id="PF00578">
    <property type="entry name" value="AhpC-TSA"/>
    <property type="match status" value="1"/>
</dbReference>
<dbReference type="PROSITE" id="PS51352">
    <property type="entry name" value="THIOREDOXIN_2"/>
    <property type="match status" value="1"/>
</dbReference>
<keyword evidence="5" id="KW-0049">Antioxidant</keyword>
<keyword evidence="6" id="KW-0560">Oxidoreductase</keyword>
<evidence type="ECO:0000256" key="1">
    <source>
        <dbReference type="ARBA" id="ARBA00003330"/>
    </source>
</evidence>
<evidence type="ECO:0000256" key="7">
    <source>
        <dbReference type="ARBA" id="ARBA00023157"/>
    </source>
</evidence>
<dbReference type="PANTHER" id="PTHR42801">
    <property type="entry name" value="THIOREDOXIN-DEPENDENT PEROXIDE REDUCTASE"/>
    <property type="match status" value="1"/>
</dbReference>
<reference evidence="14 15" key="1">
    <citation type="submission" date="2021-01" db="EMBL/GenBank/DDBJ databases">
        <title>Chryseolinea sp. Jin1 Genome sequencing and assembly.</title>
        <authorList>
            <person name="Kim I."/>
        </authorList>
    </citation>
    <scope>NUCLEOTIDE SEQUENCE [LARGE SCALE GENOMIC DNA]</scope>
    <source>
        <strain evidence="14 15">Jin1</strain>
    </source>
</reference>
<evidence type="ECO:0000313" key="15">
    <source>
        <dbReference type="Proteomes" id="UP000613030"/>
    </source>
</evidence>
<dbReference type="InterPro" id="IPR013766">
    <property type="entry name" value="Thioredoxin_domain"/>
</dbReference>
<name>A0ABS1KLC0_9BACT</name>
<evidence type="ECO:0000256" key="4">
    <source>
        <dbReference type="ARBA" id="ARBA00022559"/>
    </source>
</evidence>
<proteinExistence type="inferred from homology"/>
<dbReference type="InterPro" id="IPR024706">
    <property type="entry name" value="Peroxiredoxin_AhpC-typ"/>
</dbReference>
<dbReference type="InterPro" id="IPR050924">
    <property type="entry name" value="Peroxiredoxin_BCP/PrxQ"/>
</dbReference>
<gene>
    <name evidence="14" type="ORF">JI741_03425</name>
</gene>
<comment type="caution">
    <text evidence="14">The sequence shown here is derived from an EMBL/GenBank/DDBJ whole genome shotgun (WGS) entry which is preliminary data.</text>
</comment>
<evidence type="ECO:0000256" key="5">
    <source>
        <dbReference type="ARBA" id="ARBA00022862"/>
    </source>
</evidence>
<dbReference type="EC" id="1.11.1.24" evidence="3"/>
<evidence type="ECO:0000313" key="14">
    <source>
        <dbReference type="EMBL" id="MBL0740249.1"/>
    </source>
</evidence>
<dbReference type="SUPFAM" id="SSF52833">
    <property type="entry name" value="Thioredoxin-like"/>
    <property type="match status" value="1"/>
</dbReference>
<dbReference type="InterPro" id="IPR000866">
    <property type="entry name" value="AhpC/TSA"/>
</dbReference>
<comment type="catalytic activity">
    <reaction evidence="12">
        <text>a hydroperoxide + [thioredoxin]-dithiol = an alcohol + [thioredoxin]-disulfide + H2O</text>
        <dbReference type="Rhea" id="RHEA:62620"/>
        <dbReference type="Rhea" id="RHEA-COMP:10698"/>
        <dbReference type="Rhea" id="RHEA-COMP:10700"/>
        <dbReference type="ChEBI" id="CHEBI:15377"/>
        <dbReference type="ChEBI" id="CHEBI:29950"/>
        <dbReference type="ChEBI" id="CHEBI:30879"/>
        <dbReference type="ChEBI" id="CHEBI:35924"/>
        <dbReference type="ChEBI" id="CHEBI:50058"/>
        <dbReference type="EC" id="1.11.1.24"/>
    </reaction>
</comment>
<dbReference type="Gene3D" id="3.40.30.10">
    <property type="entry name" value="Glutaredoxin"/>
    <property type="match status" value="1"/>
</dbReference>
<dbReference type="EMBL" id="JAERRB010000001">
    <property type="protein sequence ID" value="MBL0740249.1"/>
    <property type="molecule type" value="Genomic_DNA"/>
</dbReference>
<keyword evidence="7" id="KW-1015">Disulfide bond</keyword>
<evidence type="ECO:0000256" key="6">
    <source>
        <dbReference type="ARBA" id="ARBA00023002"/>
    </source>
</evidence>
<dbReference type="Proteomes" id="UP000613030">
    <property type="component" value="Unassembled WGS sequence"/>
</dbReference>
<comment type="similarity">
    <text evidence="10">Belongs to the peroxiredoxin family. BCP/PrxQ subfamily.</text>
</comment>
<sequence length="155" mass="17451">MALTIGQKAPDFSIASTSGKNFSLYHDTKGKPCILYFYPKDFTTGCTKEACGFRDTFELFEGLNITIVGISRDDIPTHHQFKAQLRLPFDLLSDPDGKVSRAYDTTPPFMDFFTKRTTYLLDADHVIRAAYENVFSAEKHIKQMVAKVSAVPVLK</sequence>